<dbReference type="EMBL" id="GBXM01007033">
    <property type="protein sequence ID" value="JAI01545.1"/>
    <property type="molecule type" value="Transcribed_RNA"/>
</dbReference>
<name>A0A0E9XFW4_ANGAN</name>
<dbReference type="AlphaFoldDB" id="A0A0E9XFW4"/>
<reference evidence="1" key="1">
    <citation type="submission" date="2014-11" db="EMBL/GenBank/DDBJ databases">
        <authorList>
            <person name="Amaro Gonzalez C."/>
        </authorList>
    </citation>
    <scope>NUCLEOTIDE SEQUENCE</scope>
</reference>
<reference evidence="1" key="2">
    <citation type="journal article" date="2015" name="Fish Shellfish Immunol.">
        <title>Early steps in the European eel (Anguilla anguilla)-Vibrio vulnificus interaction in the gills: Role of the RtxA13 toxin.</title>
        <authorList>
            <person name="Callol A."/>
            <person name="Pajuelo D."/>
            <person name="Ebbesson L."/>
            <person name="Teles M."/>
            <person name="MacKenzie S."/>
            <person name="Amaro C."/>
        </authorList>
    </citation>
    <scope>NUCLEOTIDE SEQUENCE</scope>
</reference>
<protein>
    <submittedName>
        <fullName evidence="1">Uncharacterized protein</fullName>
    </submittedName>
</protein>
<accession>A0A0E9XFW4</accession>
<proteinExistence type="predicted"/>
<sequence>MFHLDVTRVILWSLPPLYLRSVNTSNICCPC</sequence>
<organism evidence="1">
    <name type="scientific">Anguilla anguilla</name>
    <name type="common">European freshwater eel</name>
    <name type="synonym">Muraena anguilla</name>
    <dbReference type="NCBI Taxonomy" id="7936"/>
    <lineage>
        <taxon>Eukaryota</taxon>
        <taxon>Metazoa</taxon>
        <taxon>Chordata</taxon>
        <taxon>Craniata</taxon>
        <taxon>Vertebrata</taxon>
        <taxon>Euteleostomi</taxon>
        <taxon>Actinopterygii</taxon>
        <taxon>Neopterygii</taxon>
        <taxon>Teleostei</taxon>
        <taxon>Anguilliformes</taxon>
        <taxon>Anguillidae</taxon>
        <taxon>Anguilla</taxon>
    </lineage>
</organism>
<evidence type="ECO:0000313" key="1">
    <source>
        <dbReference type="EMBL" id="JAI01545.1"/>
    </source>
</evidence>